<dbReference type="InterPro" id="IPR008971">
    <property type="entry name" value="HSP40/DnaJ_pept-bd"/>
</dbReference>
<dbReference type="EMBL" id="LT635759">
    <property type="protein sequence ID" value="SGZ53600.1"/>
    <property type="molecule type" value="Genomic_DNA"/>
</dbReference>
<evidence type="ECO:0000256" key="5">
    <source>
        <dbReference type="ARBA" id="ARBA00023186"/>
    </source>
</evidence>
<evidence type="ECO:0000256" key="7">
    <source>
        <dbReference type="SAM" id="SignalP"/>
    </source>
</evidence>
<dbReference type="GO" id="GO:0008270">
    <property type="term" value="F:zinc ion binding"/>
    <property type="evidence" value="ECO:0007669"/>
    <property type="project" value="UniProtKB-KW"/>
</dbReference>
<sequence>MRFFAVFYILCGLVAAIDPYKVLGIGKDADEKTIKSAYRRLSKQYHPDKNLAADAHDKFIEIGEAYEILNDPQKKKNYDQFGNPDGQGGGQGGFDFGDMFNQFFQGGAGGGQPRRRRGADTQVSLRLSLKDFFRGRDFGFDVEMNNICTKCTGSGSADGKRHTCSKCGGRGVITVRRQMGPMVQQFQTHCDACGGKGSTIANMCKTCGGGGTERKVRHYDIYIPAGTERNHVHVLEGEGDQNPEWDAGNLNVVFLEDSLNNWGYRRIGDNLYRTEVLSAREAFEGDWIREIPLFDEDTVTIKRGKGQVVIDGQVDVIKGHGMPLLNDDGEFGTLFVQYRVVPVGNGGGGSGNDEL</sequence>
<keyword evidence="3 6" id="KW-0863">Zinc-finger</keyword>
<keyword evidence="1 6" id="KW-0479">Metal-binding</keyword>
<keyword evidence="5" id="KW-0143">Chaperone</keyword>
<dbReference type="OrthoDB" id="550424at2759"/>
<dbReference type="PROSITE" id="PS50076">
    <property type="entry name" value="DNAJ_2"/>
    <property type="match status" value="1"/>
</dbReference>
<dbReference type="Pfam" id="PF00684">
    <property type="entry name" value="DnaJ_CXXCXGXG"/>
    <property type="match status" value="1"/>
</dbReference>
<dbReference type="InterPro" id="IPR036869">
    <property type="entry name" value="J_dom_sf"/>
</dbReference>
<proteinExistence type="predicted"/>
<name>A0A1L0DCH0_9ASCO</name>
<dbReference type="FunFam" id="2.10.230.10:FF:000001">
    <property type="entry name" value="DnaJ subfamily A member 2"/>
    <property type="match status" value="1"/>
</dbReference>
<organism evidence="10 11">
    <name type="scientific">Sungouiella intermedia</name>
    <dbReference type="NCBI Taxonomy" id="45354"/>
    <lineage>
        <taxon>Eukaryota</taxon>
        <taxon>Fungi</taxon>
        <taxon>Dikarya</taxon>
        <taxon>Ascomycota</taxon>
        <taxon>Saccharomycotina</taxon>
        <taxon>Pichiomycetes</taxon>
        <taxon>Metschnikowiaceae</taxon>
        <taxon>Sungouiella</taxon>
    </lineage>
</organism>
<feature type="zinc finger region" description="CR-type" evidence="6">
    <location>
        <begin position="135"/>
        <end position="216"/>
    </location>
</feature>
<dbReference type="AlphaFoldDB" id="A0A1L0DCH0"/>
<evidence type="ECO:0000259" key="9">
    <source>
        <dbReference type="PROSITE" id="PS51188"/>
    </source>
</evidence>
<feature type="chain" id="PRO_5012950389" evidence="7">
    <location>
        <begin position="17"/>
        <end position="355"/>
    </location>
</feature>
<evidence type="ECO:0000313" key="11">
    <source>
        <dbReference type="Proteomes" id="UP000182334"/>
    </source>
</evidence>
<dbReference type="SUPFAM" id="SSF46565">
    <property type="entry name" value="Chaperone J-domain"/>
    <property type="match status" value="1"/>
</dbReference>
<keyword evidence="4 6" id="KW-0862">Zinc</keyword>
<dbReference type="SUPFAM" id="SSF49493">
    <property type="entry name" value="HSP40/DnaJ peptide-binding domain"/>
    <property type="match status" value="2"/>
</dbReference>
<evidence type="ECO:0000259" key="8">
    <source>
        <dbReference type="PROSITE" id="PS50076"/>
    </source>
</evidence>
<dbReference type="GO" id="GO:0006457">
    <property type="term" value="P:protein folding"/>
    <property type="evidence" value="ECO:0007669"/>
    <property type="project" value="InterPro"/>
</dbReference>
<dbReference type="Pfam" id="PF00226">
    <property type="entry name" value="DnaJ"/>
    <property type="match status" value="1"/>
</dbReference>
<dbReference type="Pfam" id="PF01556">
    <property type="entry name" value="DnaJ_C"/>
    <property type="match status" value="1"/>
</dbReference>
<dbReference type="InterPro" id="IPR002939">
    <property type="entry name" value="DnaJ_C"/>
</dbReference>
<dbReference type="Gene3D" id="2.10.230.10">
    <property type="entry name" value="Heat shock protein DnaJ, cysteine-rich domain"/>
    <property type="match status" value="1"/>
</dbReference>
<dbReference type="Gene3D" id="1.10.287.110">
    <property type="entry name" value="DnaJ domain"/>
    <property type="match status" value="1"/>
</dbReference>
<feature type="signal peptide" evidence="7">
    <location>
        <begin position="1"/>
        <end position="16"/>
    </location>
</feature>
<dbReference type="SMART" id="SM00271">
    <property type="entry name" value="DnaJ"/>
    <property type="match status" value="1"/>
</dbReference>
<dbReference type="InterPro" id="IPR036410">
    <property type="entry name" value="HSP_DnaJ_Cys-rich_dom_sf"/>
</dbReference>
<dbReference type="InterPro" id="IPR001305">
    <property type="entry name" value="HSP_DnaJ_Cys-rich_dom"/>
</dbReference>
<dbReference type="PROSITE" id="PS00636">
    <property type="entry name" value="DNAJ_1"/>
    <property type="match status" value="1"/>
</dbReference>
<keyword evidence="11" id="KW-1185">Reference proteome</keyword>
<dbReference type="PRINTS" id="PR00625">
    <property type="entry name" value="JDOMAIN"/>
</dbReference>
<dbReference type="InterPro" id="IPR018253">
    <property type="entry name" value="DnaJ_domain_CS"/>
</dbReference>
<reference evidence="10 11" key="1">
    <citation type="submission" date="2016-10" db="EMBL/GenBank/DDBJ databases">
        <authorList>
            <person name="de Groot N.N."/>
        </authorList>
    </citation>
    <scope>NUCLEOTIDE SEQUENCE [LARGE SCALE GENOMIC DNA]</scope>
    <source>
        <strain evidence="10 11">CBS 141442</strain>
    </source>
</reference>
<dbReference type="InterPro" id="IPR001623">
    <property type="entry name" value="DnaJ_domain"/>
</dbReference>
<dbReference type="GO" id="GO:0030544">
    <property type="term" value="F:Hsp70 protein binding"/>
    <property type="evidence" value="ECO:0007669"/>
    <property type="project" value="InterPro"/>
</dbReference>
<protein>
    <submittedName>
        <fullName evidence="10">CIC11C00000001575</fullName>
    </submittedName>
</protein>
<dbReference type="InterPro" id="IPR044713">
    <property type="entry name" value="DNJA1/2-like"/>
</dbReference>
<evidence type="ECO:0000313" key="10">
    <source>
        <dbReference type="EMBL" id="SGZ53600.1"/>
    </source>
</evidence>
<dbReference type="SUPFAM" id="SSF57938">
    <property type="entry name" value="DnaJ/Hsp40 cysteine-rich domain"/>
    <property type="match status" value="1"/>
</dbReference>
<evidence type="ECO:0000256" key="2">
    <source>
        <dbReference type="ARBA" id="ARBA00022737"/>
    </source>
</evidence>
<keyword evidence="2" id="KW-0677">Repeat</keyword>
<keyword evidence="7" id="KW-0732">Signal</keyword>
<evidence type="ECO:0000256" key="1">
    <source>
        <dbReference type="ARBA" id="ARBA00022723"/>
    </source>
</evidence>
<gene>
    <name evidence="10" type="ORF">SAMEA4029010_CIC11G00000001575</name>
</gene>
<dbReference type="PANTHER" id="PTHR43888">
    <property type="entry name" value="DNAJ-LIKE-2, ISOFORM A-RELATED"/>
    <property type="match status" value="1"/>
</dbReference>
<dbReference type="CDD" id="cd10719">
    <property type="entry name" value="DnaJ_zf"/>
    <property type="match status" value="1"/>
</dbReference>
<accession>A0A1L0DCH0</accession>
<evidence type="ECO:0000256" key="6">
    <source>
        <dbReference type="PROSITE-ProRule" id="PRU00546"/>
    </source>
</evidence>
<dbReference type="STRING" id="45354.A0A1L0DCH0"/>
<feature type="domain" description="CR-type" evidence="9">
    <location>
        <begin position="135"/>
        <end position="216"/>
    </location>
</feature>
<dbReference type="CDD" id="cd06257">
    <property type="entry name" value="DnaJ"/>
    <property type="match status" value="1"/>
</dbReference>
<dbReference type="Proteomes" id="UP000182334">
    <property type="component" value="Chromosome IV"/>
</dbReference>
<feature type="domain" description="J" evidence="8">
    <location>
        <begin position="18"/>
        <end position="82"/>
    </location>
</feature>
<evidence type="ECO:0000256" key="4">
    <source>
        <dbReference type="ARBA" id="ARBA00022833"/>
    </source>
</evidence>
<dbReference type="PROSITE" id="PS51188">
    <property type="entry name" value="ZF_CR"/>
    <property type="match status" value="1"/>
</dbReference>
<dbReference type="GO" id="GO:0051082">
    <property type="term" value="F:unfolded protein binding"/>
    <property type="evidence" value="ECO:0007669"/>
    <property type="project" value="InterPro"/>
</dbReference>
<dbReference type="Gene3D" id="2.60.260.20">
    <property type="entry name" value="Urease metallochaperone UreE, N-terminal domain"/>
    <property type="match status" value="2"/>
</dbReference>
<evidence type="ECO:0000256" key="3">
    <source>
        <dbReference type="ARBA" id="ARBA00022771"/>
    </source>
</evidence>